<keyword evidence="3" id="KW-0378">Hydrolase</keyword>
<name>A0ABD5Q4Z7_9EURY</name>
<dbReference type="EMBL" id="JBHSHT010000002">
    <property type="protein sequence ID" value="MFC4825759.1"/>
    <property type="molecule type" value="Genomic_DNA"/>
</dbReference>
<dbReference type="Gene3D" id="1.20.5.340">
    <property type="match status" value="1"/>
</dbReference>
<dbReference type="Proteomes" id="UP001595945">
    <property type="component" value="Unassembled WGS sequence"/>
</dbReference>
<feature type="compositionally biased region" description="Basic and acidic residues" evidence="1">
    <location>
        <begin position="29"/>
        <end position="69"/>
    </location>
</feature>
<gene>
    <name evidence="3" type="ORF">ACFO9K_16000</name>
</gene>
<dbReference type="Pfam" id="PF18859">
    <property type="entry name" value="acVLRF1"/>
    <property type="match status" value="1"/>
</dbReference>
<comment type="caution">
    <text evidence="3">The sequence shown here is derived from an EMBL/GenBank/DDBJ whole genome shotgun (WGS) entry which is preliminary data.</text>
</comment>
<keyword evidence="4" id="KW-1185">Reference proteome</keyword>
<protein>
    <submittedName>
        <fullName evidence="3">Vms1/Ankzf1 family peptidyl-tRNA hydrolase</fullName>
    </submittedName>
</protein>
<dbReference type="InterPro" id="IPR042226">
    <property type="entry name" value="eFR1_2_sf"/>
</dbReference>
<dbReference type="Gene3D" id="3.30.420.60">
    <property type="entry name" value="eRF1 domain 2"/>
    <property type="match status" value="1"/>
</dbReference>
<reference evidence="3 4" key="1">
    <citation type="journal article" date="2019" name="Int. J. Syst. Evol. Microbiol.">
        <title>The Global Catalogue of Microorganisms (GCM) 10K type strain sequencing project: providing services to taxonomists for standard genome sequencing and annotation.</title>
        <authorList>
            <consortium name="The Broad Institute Genomics Platform"/>
            <consortium name="The Broad Institute Genome Sequencing Center for Infectious Disease"/>
            <person name="Wu L."/>
            <person name="Ma J."/>
        </authorList>
    </citation>
    <scope>NUCLEOTIDE SEQUENCE [LARGE SCALE GENOMIC DNA]</scope>
    <source>
        <strain evidence="3 4">XZYJ18</strain>
    </source>
</reference>
<dbReference type="AlphaFoldDB" id="A0ABD5Q4Z7"/>
<sequence>MLDELLGRAALKDRIADLEDEKRHLERQLEAEEERRAEAATARQEAEQRVNQLEDRVTELEDRVERTESGDGGADLDFRGVGGPRRSAAESASPGVETVRGDRLAEVLSRLESVETDSEGALTAMVEGDGDLPEEVETAFGDHAALVGRAAPCLAVTDDAGLVSAALAPPVAPDPFAEWSDGFRLDREWFLPTGTFALALVRSDLFALGTYEGRERRDFEGFESDVKSDHSKGGFSQGRFERRRDAQIDEHLDECEAAIEAVLADSAADRLYVVGQRTLLGEFEERADATRAVDATGDPRDALDDAFREFWTTRLHRI</sequence>
<evidence type="ECO:0000313" key="3">
    <source>
        <dbReference type="EMBL" id="MFC4825759.1"/>
    </source>
</evidence>
<feature type="domain" description="Actinobacteria/chloroflexi VLRF1 release factor" evidence="2">
    <location>
        <begin position="195"/>
        <end position="316"/>
    </location>
</feature>
<evidence type="ECO:0000256" key="1">
    <source>
        <dbReference type="SAM" id="MobiDB-lite"/>
    </source>
</evidence>
<dbReference type="GO" id="GO:0016787">
    <property type="term" value="F:hydrolase activity"/>
    <property type="evidence" value="ECO:0007669"/>
    <property type="project" value="UniProtKB-KW"/>
</dbReference>
<dbReference type="InterPro" id="IPR040783">
    <property type="entry name" value="VLRF1"/>
</dbReference>
<organism evidence="3 4">
    <name type="scientific">Halorussus aquaticus</name>
    <dbReference type="NCBI Taxonomy" id="2953748"/>
    <lineage>
        <taxon>Archaea</taxon>
        <taxon>Methanobacteriati</taxon>
        <taxon>Methanobacteriota</taxon>
        <taxon>Stenosarchaea group</taxon>
        <taxon>Halobacteria</taxon>
        <taxon>Halobacteriales</taxon>
        <taxon>Haladaptataceae</taxon>
        <taxon>Halorussus</taxon>
    </lineage>
</organism>
<feature type="region of interest" description="Disordered" evidence="1">
    <location>
        <begin position="29"/>
        <end position="99"/>
    </location>
</feature>
<dbReference type="GeneID" id="73043515"/>
<evidence type="ECO:0000259" key="2">
    <source>
        <dbReference type="Pfam" id="PF18859"/>
    </source>
</evidence>
<evidence type="ECO:0000313" key="4">
    <source>
        <dbReference type="Proteomes" id="UP001595945"/>
    </source>
</evidence>
<dbReference type="SUPFAM" id="SSF53137">
    <property type="entry name" value="Translational machinery components"/>
    <property type="match status" value="1"/>
</dbReference>
<accession>A0ABD5Q4Z7</accession>
<dbReference type="RefSeq" id="WP_254268609.1">
    <property type="nucleotide sequence ID" value="NZ_CP100400.1"/>
</dbReference>
<proteinExistence type="predicted"/>